<dbReference type="Pfam" id="PF02298">
    <property type="entry name" value="Cu_bind_like"/>
    <property type="match status" value="1"/>
</dbReference>
<evidence type="ECO:0000256" key="4">
    <source>
        <dbReference type="SAM" id="MobiDB-lite"/>
    </source>
</evidence>
<keyword evidence="5" id="KW-0732">Signal</keyword>
<dbReference type="InterPro" id="IPR003245">
    <property type="entry name" value="Phytocyanin_dom"/>
</dbReference>
<evidence type="ECO:0000256" key="3">
    <source>
        <dbReference type="ARBA" id="ARBA00023180"/>
    </source>
</evidence>
<sequence>MAAKGVMWSLLSVLLMAAVVAVSAATTHEVGGSAGWSIPANSTIYPNWAATQTFLVGDSLHFTFTTGAHDVLEVSKSNYDSCTNSNPINSQTTGPATLTLSTTGAHYYICGFPSHCSVGQKLSVNVLPSTTPSTTPSLAGVPTSAPPPSSGSGSGSGSGGSSSASSSTLPSFGLSVVFAAAAAAPLLF</sequence>
<keyword evidence="2" id="KW-0186">Copper</keyword>
<evidence type="ECO:0000256" key="1">
    <source>
        <dbReference type="ARBA" id="ARBA00022723"/>
    </source>
</evidence>
<evidence type="ECO:0000313" key="7">
    <source>
        <dbReference type="EMBL" id="KAK1298133.1"/>
    </source>
</evidence>
<reference evidence="7" key="1">
    <citation type="journal article" date="2023" name="Nat. Commun.">
        <title>Diploid and tetraploid genomes of Acorus and the evolution of monocots.</title>
        <authorList>
            <person name="Ma L."/>
            <person name="Liu K.W."/>
            <person name="Li Z."/>
            <person name="Hsiao Y.Y."/>
            <person name="Qi Y."/>
            <person name="Fu T."/>
            <person name="Tang G.D."/>
            <person name="Zhang D."/>
            <person name="Sun W.H."/>
            <person name="Liu D.K."/>
            <person name="Li Y."/>
            <person name="Chen G.Z."/>
            <person name="Liu X.D."/>
            <person name="Liao X.Y."/>
            <person name="Jiang Y.T."/>
            <person name="Yu X."/>
            <person name="Hao Y."/>
            <person name="Huang J."/>
            <person name="Zhao X.W."/>
            <person name="Ke S."/>
            <person name="Chen Y.Y."/>
            <person name="Wu W.L."/>
            <person name="Hsu J.L."/>
            <person name="Lin Y.F."/>
            <person name="Huang M.D."/>
            <person name="Li C.Y."/>
            <person name="Huang L."/>
            <person name="Wang Z.W."/>
            <person name="Zhao X."/>
            <person name="Zhong W.Y."/>
            <person name="Peng D.H."/>
            <person name="Ahmad S."/>
            <person name="Lan S."/>
            <person name="Zhang J.S."/>
            <person name="Tsai W.C."/>
            <person name="Van de Peer Y."/>
            <person name="Liu Z.J."/>
        </authorList>
    </citation>
    <scope>NUCLEOTIDE SEQUENCE</scope>
    <source>
        <strain evidence="7">CP</strain>
    </source>
</reference>
<dbReference type="CDD" id="cd13920">
    <property type="entry name" value="Stellacyanin"/>
    <property type="match status" value="1"/>
</dbReference>
<feature type="domain" description="Phytocyanin" evidence="6">
    <location>
        <begin position="26"/>
        <end position="128"/>
    </location>
</feature>
<dbReference type="InterPro" id="IPR039391">
    <property type="entry name" value="Phytocyanin-like"/>
</dbReference>
<evidence type="ECO:0000259" key="6">
    <source>
        <dbReference type="PROSITE" id="PS51485"/>
    </source>
</evidence>
<gene>
    <name evidence="7" type="ORF">QJS10_CPB14g01079</name>
</gene>
<feature type="region of interest" description="Disordered" evidence="4">
    <location>
        <begin position="132"/>
        <end position="168"/>
    </location>
</feature>
<evidence type="ECO:0000256" key="5">
    <source>
        <dbReference type="SAM" id="SignalP"/>
    </source>
</evidence>
<dbReference type="PROSITE" id="PS51485">
    <property type="entry name" value="PHYTOCYANIN"/>
    <property type="match status" value="1"/>
</dbReference>
<evidence type="ECO:0000313" key="8">
    <source>
        <dbReference type="Proteomes" id="UP001180020"/>
    </source>
</evidence>
<feature type="chain" id="PRO_5043474182" description="Phytocyanin domain-containing protein" evidence="5">
    <location>
        <begin position="25"/>
        <end position="188"/>
    </location>
</feature>
<evidence type="ECO:0000256" key="2">
    <source>
        <dbReference type="ARBA" id="ARBA00023008"/>
    </source>
</evidence>
<dbReference type="FunFam" id="2.60.40.420:FF:000003">
    <property type="entry name" value="Blue copper"/>
    <property type="match status" value="1"/>
</dbReference>
<comment type="caution">
    <text evidence="7">The sequence shown here is derived from an EMBL/GenBank/DDBJ whole genome shotgun (WGS) entry which is preliminary data.</text>
</comment>
<name>A0AAV9DDK5_ACOCL</name>
<dbReference type="Gene3D" id="2.60.40.420">
    <property type="entry name" value="Cupredoxins - blue copper proteins"/>
    <property type="match status" value="1"/>
</dbReference>
<reference evidence="7" key="2">
    <citation type="submission" date="2023-06" db="EMBL/GenBank/DDBJ databases">
        <authorList>
            <person name="Ma L."/>
            <person name="Liu K.-W."/>
            <person name="Li Z."/>
            <person name="Hsiao Y.-Y."/>
            <person name="Qi Y."/>
            <person name="Fu T."/>
            <person name="Tang G."/>
            <person name="Zhang D."/>
            <person name="Sun W.-H."/>
            <person name="Liu D.-K."/>
            <person name="Li Y."/>
            <person name="Chen G.-Z."/>
            <person name="Liu X.-D."/>
            <person name="Liao X.-Y."/>
            <person name="Jiang Y.-T."/>
            <person name="Yu X."/>
            <person name="Hao Y."/>
            <person name="Huang J."/>
            <person name="Zhao X.-W."/>
            <person name="Ke S."/>
            <person name="Chen Y.-Y."/>
            <person name="Wu W.-L."/>
            <person name="Hsu J.-L."/>
            <person name="Lin Y.-F."/>
            <person name="Huang M.-D."/>
            <person name="Li C.-Y."/>
            <person name="Huang L."/>
            <person name="Wang Z.-W."/>
            <person name="Zhao X."/>
            <person name="Zhong W.-Y."/>
            <person name="Peng D.-H."/>
            <person name="Ahmad S."/>
            <person name="Lan S."/>
            <person name="Zhang J.-S."/>
            <person name="Tsai W.-C."/>
            <person name="Van De Peer Y."/>
            <person name="Liu Z.-J."/>
        </authorList>
    </citation>
    <scope>NUCLEOTIDE SEQUENCE</scope>
    <source>
        <strain evidence="7">CP</strain>
        <tissue evidence="7">Leaves</tissue>
    </source>
</reference>
<protein>
    <recommendedName>
        <fullName evidence="6">Phytocyanin domain-containing protein</fullName>
    </recommendedName>
</protein>
<keyword evidence="8" id="KW-1185">Reference proteome</keyword>
<proteinExistence type="predicted"/>
<accession>A0AAV9DDK5</accession>
<keyword evidence="3" id="KW-0325">Glycoprotein</keyword>
<organism evidence="7 8">
    <name type="scientific">Acorus calamus</name>
    <name type="common">Sweet flag</name>
    <dbReference type="NCBI Taxonomy" id="4465"/>
    <lineage>
        <taxon>Eukaryota</taxon>
        <taxon>Viridiplantae</taxon>
        <taxon>Streptophyta</taxon>
        <taxon>Embryophyta</taxon>
        <taxon>Tracheophyta</taxon>
        <taxon>Spermatophyta</taxon>
        <taxon>Magnoliopsida</taxon>
        <taxon>Liliopsida</taxon>
        <taxon>Acoraceae</taxon>
        <taxon>Acorus</taxon>
    </lineage>
</organism>
<dbReference type="EMBL" id="JAUJYO010000014">
    <property type="protein sequence ID" value="KAK1298133.1"/>
    <property type="molecule type" value="Genomic_DNA"/>
</dbReference>
<dbReference type="SUPFAM" id="SSF49503">
    <property type="entry name" value="Cupredoxins"/>
    <property type="match status" value="1"/>
</dbReference>
<dbReference type="InterPro" id="IPR008972">
    <property type="entry name" value="Cupredoxin"/>
</dbReference>
<dbReference type="PANTHER" id="PTHR33021:SF496">
    <property type="entry name" value="OS08G0482700 PROTEIN"/>
    <property type="match status" value="1"/>
</dbReference>
<dbReference type="GO" id="GO:0009055">
    <property type="term" value="F:electron transfer activity"/>
    <property type="evidence" value="ECO:0007669"/>
    <property type="project" value="InterPro"/>
</dbReference>
<dbReference type="PROSITE" id="PS00196">
    <property type="entry name" value="COPPER_BLUE"/>
    <property type="match status" value="1"/>
</dbReference>
<keyword evidence="1" id="KW-0479">Metal-binding</keyword>
<dbReference type="GO" id="GO:0005886">
    <property type="term" value="C:plasma membrane"/>
    <property type="evidence" value="ECO:0007669"/>
    <property type="project" value="TreeGrafter"/>
</dbReference>
<dbReference type="PANTHER" id="PTHR33021">
    <property type="entry name" value="BLUE COPPER PROTEIN"/>
    <property type="match status" value="1"/>
</dbReference>
<dbReference type="Proteomes" id="UP001180020">
    <property type="component" value="Unassembled WGS sequence"/>
</dbReference>
<dbReference type="InterPro" id="IPR028871">
    <property type="entry name" value="BlueCu_1_BS"/>
</dbReference>
<feature type="signal peptide" evidence="5">
    <location>
        <begin position="1"/>
        <end position="24"/>
    </location>
</feature>
<dbReference type="GO" id="GO:0046872">
    <property type="term" value="F:metal ion binding"/>
    <property type="evidence" value="ECO:0007669"/>
    <property type="project" value="UniProtKB-KW"/>
</dbReference>
<dbReference type="AlphaFoldDB" id="A0AAV9DDK5"/>